<organism evidence="2 3">
    <name type="scientific">Aquamicrobium terrae</name>
    <dbReference type="NCBI Taxonomy" id="1324945"/>
    <lineage>
        <taxon>Bacteria</taxon>
        <taxon>Pseudomonadati</taxon>
        <taxon>Pseudomonadota</taxon>
        <taxon>Alphaproteobacteria</taxon>
        <taxon>Hyphomicrobiales</taxon>
        <taxon>Phyllobacteriaceae</taxon>
        <taxon>Aquamicrobium</taxon>
    </lineage>
</organism>
<keyword evidence="1" id="KW-1133">Transmembrane helix</keyword>
<feature type="transmembrane region" description="Helical" evidence="1">
    <location>
        <begin position="142"/>
        <end position="159"/>
    </location>
</feature>
<comment type="caution">
    <text evidence="2">The sequence shown here is derived from an EMBL/GenBank/DDBJ whole genome shotgun (WGS) entry which is preliminary data.</text>
</comment>
<proteinExistence type="predicted"/>
<dbReference type="EMBL" id="JBEPML010000013">
    <property type="protein sequence ID" value="MET3793344.1"/>
    <property type="molecule type" value="Genomic_DNA"/>
</dbReference>
<dbReference type="Proteomes" id="UP001549076">
    <property type="component" value="Unassembled WGS sequence"/>
</dbReference>
<gene>
    <name evidence="2" type="ORF">ABID37_003568</name>
</gene>
<feature type="transmembrane region" description="Helical" evidence="1">
    <location>
        <begin position="115"/>
        <end position="133"/>
    </location>
</feature>
<keyword evidence="1" id="KW-0812">Transmembrane</keyword>
<dbReference type="RefSeq" id="WP_354197184.1">
    <property type="nucleotide sequence ID" value="NZ_JBEPML010000013.1"/>
</dbReference>
<keyword evidence="3" id="KW-1185">Reference proteome</keyword>
<sequence>MSKAVTSFVLIAVLGGLLMVLSLAVARHGYPFGMVGVRRLEGIASPQNFVPLAALYFFSAMLMMILPLKAASMVLVNAADALMWTAIALFAAIVGCVLARWAFGQSSIVRVLWDWRFLFAMAIVGCHLALNALRRNVLLRSLAFAGFAALTLACLFWDFTLR</sequence>
<evidence type="ECO:0000256" key="1">
    <source>
        <dbReference type="SAM" id="Phobius"/>
    </source>
</evidence>
<feature type="transmembrane region" description="Helical" evidence="1">
    <location>
        <begin position="81"/>
        <end position="103"/>
    </location>
</feature>
<reference evidence="2 3" key="1">
    <citation type="submission" date="2024-06" db="EMBL/GenBank/DDBJ databases">
        <title>Genomic Encyclopedia of Type Strains, Phase IV (KMG-IV): sequencing the most valuable type-strain genomes for metagenomic binning, comparative biology and taxonomic classification.</title>
        <authorList>
            <person name="Goeker M."/>
        </authorList>
    </citation>
    <scope>NUCLEOTIDE SEQUENCE [LARGE SCALE GENOMIC DNA]</scope>
    <source>
        <strain evidence="2 3">DSM 27865</strain>
    </source>
</reference>
<feature type="transmembrane region" description="Helical" evidence="1">
    <location>
        <begin position="50"/>
        <end position="69"/>
    </location>
</feature>
<accession>A0ABV2N2R4</accession>
<evidence type="ECO:0000313" key="3">
    <source>
        <dbReference type="Proteomes" id="UP001549076"/>
    </source>
</evidence>
<name>A0ABV2N2R4_9HYPH</name>
<evidence type="ECO:0000313" key="2">
    <source>
        <dbReference type="EMBL" id="MET3793344.1"/>
    </source>
</evidence>
<keyword evidence="1" id="KW-0472">Membrane</keyword>
<protein>
    <submittedName>
        <fullName evidence="2">Uncharacterized protein</fullName>
    </submittedName>
</protein>